<dbReference type="InterPro" id="IPR014716">
    <property type="entry name" value="Fibrinogen_a/b/g_C_1"/>
</dbReference>
<dbReference type="Gene3D" id="3.90.215.10">
    <property type="entry name" value="Gamma Fibrinogen, chain A, domain 1"/>
    <property type="match status" value="1"/>
</dbReference>
<dbReference type="GeneID" id="111119900"/>
<dbReference type="InterPro" id="IPR036056">
    <property type="entry name" value="Fibrinogen-like_C"/>
</dbReference>
<gene>
    <name evidence="4" type="primary">LOC111119900</name>
</gene>
<organism evidence="3 4">
    <name type="scientific">Crassostrea virginica</name>
    <name type="common">Eastern oyster</name>
    <dbReference type="NCBI Taxonomy" id="6565"/>
    <lineage>
        <taxon>Eukaryota</taxon>
        <taxon>Metazoa</taxon>
        <taxon>Spiralia</taxon>
        <taxon>Lophotrochozoa</taxon>
        <taxon>Mollusca</taxon>
        <taxon>Bivalvia</taxon>
        <taxon>Autobranchia</taxon>
        <taxon>Pteriomorphia</taxon>
        <taxon>Ostreida</taxon>
        <taxon>Ostreoidea</taxon>
        <taxon>Ostreidae</taxon>
        <taxon>Crassostrea</taxon>
    </lineage>
</organism>
<dbReference type="PANTHER" id="PTHR19143">
    <property type="entry name" value="FIBRINOGEN/TENASCIN/ANGIOPOEITIN"/>
    <property type="match status" value="1"/>
</dbReference>
<dbReference type="InterPro" id="IPR020837">
    <property type="entry name" value="Fibrinogen_CS"/>
</dbReference>
<dbReference type="SUPFAM" id="SSF56496">
    <property type="entry name" value="Fibrinogen C-terminal domain-like"/>
    <property type="match status" value="1"/>
</dbReference>
<dbReference type="Pfam" id="PF00147">
    <property type="entry name" value="Fibrinogen_C"/>
    <property type="match status" value="1"/>
</dbReference>
<name>A0A8B8CLW4_CRAVI</name>
<accession>A0A8B8CLW4</accession>
<dbReference type="AlphaFoldDB" id="A0A8B8CLW4"/>
<dbReference type="OrthoDB" id="6273946at2759"/>
<dbReference type="PROSITE" id="PS00514">
    <property type="entry name" value="FIBRINOGEN_C_1"/>
    <property type="match status" value="1"/>
</dbReference>
<reference evidence="4" key="1">
    <citation type="submission" date="2025-08" db="UniProtKB">
        <authorList>
            <consortium name="RefSeq"/>
        </authorList>
    </citation>
    <scope>IDENTIFICATION</scope>
    <source>
        <tissue evidence="4">Whole sample</tissue>
    </source>
</reference>
<evidence type="ECO:0000256" key="1">
    <source>
        <dbReference type="ARBA" id="ARBA00023157"/>
    </source>
</evidence>
<keyword evidence="1" id="KW-1015">Disulfide bond</keyword>
<dbReference type="KEGG" id="cvn:111119900"/>
<dbReference type="SMART" id="SM00186">
    <property type="entry name" value="FBG"/>
    <property type="match status" value="1"/>
</dbReference>
<dbReference type="RefSeq" id="XP_022316184.1">
    <property type="nucleotide sequence ID" value="XM_022460476.1"/>
</dbReference>
<evidence type="ECO:0000313" key="4">
    <source>
        <dbReference type="RefSeq" id="XP_022316184.1"/>
    </source>
</evidence>
<sequence length="178" mass="20868">MTEDNGGWIVFQRRFDGSTDFYRNWTAYTNGFGDIDAEFYLGNQIIFEITKDENVELRVDLVDKTGESGYAKYSYFSISGPEDFYRLYVNGYSGNAGDSLMYHSGQRFTTFDEDNDLLASNNCAEMYHGAWWYQSCHHSNLNGEYGNDDYGSGPNWYHWRGHYYALNSTRMMIRVRRY</sequence>
<evidence type="ECO:0000313" key="3">
    <source>
        <dbReference type="Proteomes" id="UP000694844"/>
    </source>
</evidence>
<dbReference type="InterPro" id="IPR002181">
    <property type="entry name" value="Fibrinogen_a/b/g_C_dom"/>
</dbReference>
<dbReference type="InterPro" id="IPR050373">
    <property type="entry name" value="Fibrinogen_C-term_domain"/>
</dbReference>
<keyword evidence="3" id="KW-1185">Reference proteome</keyword>
<proteinExistence type="predicted"/>
<dbReference type="PROSITE" id="PS51406">
    <property type="entry name" value="FIBRINOGEN_C_2"/>
    <property type="match status" value="1"/>
</dbReference>
<evidence type="ECO:0000259" key="2">
    <source>
        <dbReference type="PROSITE" id="PS51406"/>
    </source>
</evidence>
<dbReference type="Proteomes" id="UP000694844">
    <property type="component" value="Chromosome 2"/>
</dbReference>
<protein>
    <submittedName>
        <fullName evidence="4">Ficolin-1-like</fullName>
    </submittedName>
</protein>
<dbReference type="CDD" id="cd00087">
    <property type="entry name" value="FReD"/>
    <property type="match status" value="1"/>
</dbReference>
<feature type="domain" description="Fibrinogen C-terminal" evidence="2">
    <location>
        <begin position="1"/>
        <end position="177"/>
    </location>
</feature>
<dbReference type="GO" id="GO:0005615">
    <property type="term" value="C:extracellular space"/>
    <property type="evidence" value="ECO:0007669"/>
    <property type="project" value="TreeGrafter"/>
</dbReference>